<organism evidence="21">
    <name type="scientific">Capitella teleta</name>
    <name type="common">Polychaete worm</name>
    <dbReference type="NCBI Taxonomy" id="283909"/>
    <lineage>
        <taxon>Eukaryota</taxon>
        <taxon>Metazoa</taxon>
        <taxon>Spiralia</taxon>
        <taxon>Lophotrochozoa</taxon>
        <taxon>Annelida</taxon>
        <taxon>Polychaeta</taxon>
        <taxon>Sedentaria</taxon>
        <taxon>Scolecida</taxon>
        <taxon>Capitellidae</taxon>
        <taxon>Capitella</taxon>
    </lineage>
</organism>
<dbReference type="InterPro" id="IPR011042">
    <property type="entry name" value="6-blade_b-propeller_TolB-like"/>
</dbReference>
<dbReference type="InterPro" id="IPR001881">
    <property type="entry name" value="EGF-like_Ca-bd_dom"/>
</dbReference>
<evidence type="ECO:0000256" key="18">
    <source>
        <dbReference type="SAM" id="MobiDB-lite"/>
    </source>
</evidence>
<dbReference type="SUPFAM" id="SSF57424">
    <property type="entry name" value="LDL receptor-like module"/>
    <property type="match status" value="11"/>
</dbReference>
<keyword evidence="8" id="KW-0732">Signal</keyword>
<feature type="disulfide bond" evidence="16">
    <location>
        <begin position="693"/>
        <end position="708"/>
    </location>
</feature>
<feature type="repeat" description="LDL-receptor class B" evidence="17">
    <location>
        <begin position="247"/>
        <end position="288"/>
    </location>
</feature>
<evidence type="ECO:0000256" key="9">
    <source>
        <dbReference type="ARBA" id="ARBA00022737"/>
    </source>
</evidence>
<protein>
    <recommendedName>
        <fullName evidence="20">EGF-like domain-containing protein</fullName>
    </recommendedName>
</protein>
<dbReference type="FunFam" id="2.10.25.10:FF:000010">
    <property type="entry name" value="Pro-epidermal growth factor"/>
    <property type="match status" value="1"/>
</dbReference>
<evidence type="ECO:0000256" key="14">
    <source>
        <dbReference type="ARBA" id="ARBA00023180"/>
    </source>
</evidence>
<dbReference type="InterPro" id="IPR018097">
    <property type="entry name" value="EGF_Ca-bd_CS"/>
</dbReference>
<dbReference type="PROSITE" id="PS51120">
    <property type="entry name" value="LDLRB"/>
    <property type="match status" value="3"/>
</dbReference>
<evidence type="ECO:0000256" key="16">
    <source>
        <dbReference type="PROSITE-ProRule" id="PRU00124"/>
    </source>
</evidence>
<dbReference type="InterPro" id="IPR000152">
    <property type="entry name" value="EGF-type_Asp/Asn_hydroxyl_site"/>
</dbReference>
<feature type="region of interest" description="Disordered" evidence="18">
    <location>
        <begin position="1291"/>
        <end position="1340"/>
    </location>
</feature>
<dbReference type="PROSITE" id="PS50068">
    <property type="entry name" value="LDLRA_2"/>
    <property type="match status" value="11"/>
</dbReference>
<keyword evidence="11 19" id="KW-0472">Membrane</keyword>
<keyword evidence="5 15" id="KW-0245">EGF-like domain</keyword>
<dbReference type="Proteomes" id="UP000014760">
    <property type="component" value="Unassembled WGS sequence"/>
</dbReference>
<feature type="transmembrane region" description="Helical" evidence="19">
    <location>
        <begin position="1346"/>
        <end position="1370"/>
    </location>
</feature>
<dbReference type="InterPro" id="IPR000033">
    <property type="entry name" value="LDLR_classB_rpt"/>
</dbReference>
<evidence type="ECO:0000313" key="21">
    <source>
        <dbReference type="EMBL" id="ELU16597.1"/>
    </source>
</evidence>
<dbReference type="InterPro" id="IPR049883">
    <property type="entry name" value="NOTCH1_EGF-like"/>
</dbReference>
<reference evidence="21 23" key="2">
    <citation type="journal article" date="2013" name="Nature">
        <title>Insights into bilaterian evolution from three spiralian genomes.</title>
        <authorList>
            <person name="Simakov O."/>
            <person name="Marletaz F."/>
            <person name="Cho S.J."/>
            <person name="Edsinger-Gonzales E."/>
            <person name="Havlak P."/>
            <person name="Hellsten U."/>
            <person name="Kuo D.H."/>
            <person name="Larsson T."/>
            <person name="Lv J."/>
            <person name="Arendt D."/>
            <person name="Savage R."/>
            <person name="Osoegawa K."/>
            <person name="de Jong P."/>
            <person name="Grimwood J."/>
            <person name="Chapman J.A."/>
            <person name="Shapiro H."/>
            <person name="Aerts A."/>
            <person name="Otillar R.P."/>
            <person name="Terry A.Y."/>
            <person name="Boore J.L."/>
            <person name="Grigoriev I.V."/>
            <person name="Lindberg D.R."/>
            <person name="Seaver E.C."/>
            <person name="Weisblat D.A."/>
            <person name="Putnam N.H."/>
            <person name="Rokhsar D.S."/>
        </authorList>
    </citation>
    <scope>NUCLEOTIDE SEQUENCE</scope>
    <source>
        <strain evidence="21 23">I ESC-2004</strain>
    </source>
</reference>
<keyword evidence="12 15" id="KW-1015">Disulfide bond</keyword>
<dbReference type="Gene3D" id="2.120.10.30">
    <property type="entry name" value="TolB, C-terminal domain"/>
    <property type="match status" value="2"/>
</dbReference>
<dbReference type="Gene3D" id="2.10.25.10">
    <property type="entry name" value="Laminin"/>
    <property type="match status" value="5"/>
</dbReference>
<dbReference type="PROSITE" id="PS01187">
    <property type="entry name" value="EGF_CA"/>
    <property type="match status" value="2"/>
</dbReference>
<feature type="disulfide bond" evidence="16">
    <location>
        <begin position="602"/>
        <end position="620"/>
    </location>
</feature>
<reference evidence="23" key="1">
    <citation type="submission" date="2012-12" db="EMBL/GenBank/DDBJ databases">
        <authorList>
            <person name="Hellsten U."/>
            <person name="Grimwood J."/>
            <person name="Chapman J.A."/>
            <person name="Shapiro H."/>
            <person name="Aerts A."/>
            <person name="Otillar R.P."/>
            <person name="Terry A.Y."/>
            <person name="Boore J.L."/>
            <person name="Simakov O."/>
            <person name="Marletaz F."/>
            <person name="Cho S.-J."/>
            <person name="Edsinger-Gonzales E."/>
            <person name="Havlak P."/>
            <person name="Kuo D.-H."/>
            <person name="Larsson T."/>
            <person name="Lv J."/>
            <person name="Arendt D."/>
            <person name="Savage R."/>
            <person name="Osoegawa K."/>
            <person name="de Jong P."/>
            <person name="Lindberg D.R."/>
            <person name="Seaver E.C."/>
            <person name="Weisblat D.A."/>
            <person name="Putnam N.H."/>
            <person name="Grigoriev I.V."/>
            <person name="Rokhsar D.S."/>
        </authorList>
    </citation>
    <scope>NUCLEOTIDE SEQUENCE</scope>
    <source>
        <strain evidence="23">I ESC-2004</strain>
    </source>
</reference>
<dbReference type="PROSITE" id="PS00022">
    <property type="entry name" value="EGF_1"/>
    <property type="match status" value="1"/>
</dbReference>
<keyword evidence="6" id="KW-0254">Endocytosis</keyword>
<dbReference type="SUPFAM" id="SSF57196">
    <property type="entry name" value="EGF/Laminin"/>
    <property type="match status" value="5"/>
</dbReference>
<evidence type="ECO:0000256" key="1">
    <source>
        <dbReference type="ARBA" id="ARBA00004251"/>
    </source>
</evidence>
<dbReference type="PANTHER" id="PTHR22722:SF14">
    <property type="entry name" value="MEGALIN, ISOFORM A"/>
    <property type="match status" value="1"/>
</dbReference>
<evidence type="ECO:0000256" key="7">
    <source>
        <dbReference type="ARBA" id="ARBA00022692"/>
    </source>
</evidence>
<evidence type="ECO:0000256" key="15">
    <source>
        <dbReference type="PROSITE-ProRule" id="PRU00076"/>
    </source>
</evidence>
<evidence type="ECO:0000256" key="6">
    <source>
        <dbReference type="ARBA" id="ARBA00022583"/>
    </source>
</evidence>
<keyword evidence="4" id="KW-0964">Secreted</keyword>
<feature type="repeat" description="LDL-receptor class B" evidence="17">
    <location>
        <begin position="203"/>
        <end position="246"/>
    </location>
</feature>
<keyword evidence="23" id="KW-1185">Reference proteome</keyword>
<dbReference type="Pfam" id="PF00057">
    <property type="entry name" value="Ldl_recept_a"/>
    <property type="match status" value="9"/>
</dbReference>
<evidence type="ECO:0000256" key="11">
    <source>
        <dbReference type="ARBA" id="ARBA00023136"/>
    </source>
</evidence>
<dbReference type="EMBL" id="AMQN01004255">
    <property type="status" value="NOT_ANNOTATED_CDS"/>
    <property type="molecule type" value="Genomic_DNA"/>
</dbReference>
<dbReference type="SMART" id="SM00179">
    <property type="entry name" value="EGF_CA"/>
    <property type="match status" value="3"/>
</dbReference>
<dbReference type="GO" id="GO:0042562">
    <property type="term" value="F:hormone binding"/>
    <property type="evidence" value="ECO:0007669"/>
    <property type="project" value="TreeGrafter"/>
</dbReference>
<dbReference type="SMART" id="SM00135">
    <property type="entry name" value="LY"/>
    <property type="match status" value="7"/>
</dbReference>
<feature type="disulfide bond" evidence="16">
    <location>
        <begin position="595"/>
        <end position="607"/>
    </location>
</feature>
<evidence type="ECO:0000256" key="2">
    <source>
        <dbReference type="ARBA" id="ARBA00004613"/>
    </source>
</evidence>
<dbReference type="PROSITE" id="PS00010">
    <property type="entry name" value="ASX_HYDROXYL"/>
    <property type="match status" value="1"/>
</dbReference>
<evidence type="ECO:0000256" key="5">
    <source>
        <dbReference type="ARBA" id="ARBA00022536"/>
    </source>
</evidence>
<name>R7VDF3_CAPTE</name>
<dbReference type="OMA" id="WITENIY"/>
<feature type="disulfide bond" evidence="16">
    <location>
        <begin position="403"/>
        <end position="418"/>
    </location>
</feature>
<dbReference type="Pfam" id="PF00058">
    <property type="entry name" value="Ldl_recept_b"/>
    <property type="match status" value="3"/>
</dbReference>
<comment type="caution">
    <text evidence="15">Lacks conserved residue(s) required for the propagation of feature annotation.</text>
</comment>
<evidence type="ECO:0000256" key="8">
    <source>
        <dbReference type="ARBA" id="ARBA00022729"/>
    </source>
</evidence>
<feature type="disulfide bond" evidence="16">
    <location>
        <begin position="725"/>
        <end position="743"/>
    </location>
</feature>
<evidence type="ECO:0000313" key="23">
    <source>
        <dbReference type="Proteomes" id="UP000014760"/>
    </source>
</evidence>
<evidence type="ECO:0000256" key="17">
    <source>
        <dbReference type="PROSITE-ProRule" id="PRU00461"/>
    </source>
</evidence>
<dbReference type="STRING" id="283909.R7VDF3"/>
<dbReference type="InterPro" id="IPR000742">
    <property type="entry name" value="EGF"/>
</dbReference>
<feature type="disulfide bond" evidence="16">
    <location>
        <begin position="767"/>
        <end position="785"/>
    </location>
</feature>
<dbReference type="SMART" id="SM00192">
    <property type="entry name" value="LDLa"/>
    <property type="match status" value="11"/>
</dbReference>
<evidence type="ECO:0000313" key="22">
    <source>
        <dbReference type="EnsemblMetazoa" id="CapteP170076"/>
    </source>
</evidence>
<dbReference type="InterPro" id="IPR002172">
    <property type="entry name" value="LDrepeatLR_classA_rpt"/>
</dbReference>
<feature type="disulfide bond" evidence="16">
    <location>
        <begin position="512"/>
        <end position="524"/>
    </location>
</feature>
<proteinExistence type="predicted"/>
<dbReference type="Gene3D" id="4.10.400.10">
    <property type="entry name" value="Low-density Lipoprotein Receptor"/>
    <property type="match status" value="11"/>
</dbReference>
<evidence type="ECO:0000256" key="19">
    <source>
        <dbReference type="SAM" id="Phobius"/>
    </source>
</evidence>
<feature type="disulfide bond" evidence="16">
    <location>
        <begin position="473"/>
        <end position="491"/>
    </location>
</feature>
<feature type="disulfide bond" evidence="16">
    <location>
        <begin position="645"/>
        <end position="663"/>
    </location>
</feature>
<dbReference type="Pfam" id="PF14670">
    <property type="entry name" value="FXa_inhibition"/>
    <property type="match status" value="1"/>
</dbReference>
<dbReference type="PRINTS" id="PR00261">
    <property type="entry name" value="LDLRECEPTOR"/>
</dbReference>
<accession>R7VDF3</accession>
<feature type="disulfide bond" evidence="16">
    <location>
        <begin position="657"/>
        <end position="672"/>
    </location>
</feature>
<evidence type="ECO:0000256" key="10">
    <source>
        <dbReference type="ARBA" id="ARBA00022989"/>
    </source>
</evidence>
<comment type="subcellular location">
    <subcellularLocation>
        <location evidence="1">Cell membrane</location>
        <topology evidence="1">Single-pass type I membrane protein</topology>
    </subcellularLocation>
    <subcellularLocation>
        <location evidence="2">Secreted</location>
    </subcellularLocation>
</comment>
<dbReference type="FunFam" id="2.120.10.30:FF:000241">
    <property type="entry name" value="Low-density lipoprotein receptor-related protein 6"/>
    <property type="match status" value="1"/>
</dbReference>
<feature type="domain" description="EGF-like" evidence="20">
    <location>
        <begin position="1258"/>
        <end position="1292"/>
    </location>
</feature>
<evidence type="ECO:0000256" key="13">
    <source>
        <dbReference type="ARBA" id="ARBA00023170"/>
    </source>
</evidence>
<dbReference type="GO" id="GO:0016324">
    <property type="term" value="C:apical plasma membrane"/>
    <property type="evidence" value="ECO:0007669"/>
    <property type="project" value="TreeGrafter"/>
</dbReference>
<keyword evidence="9" id="KW-0677">Repeat</keyword>
<dbReference type="CDD" id="cd00112">
    <property type="entry name" value="LDLa"/>
    <property type="match status" value="10"/>
</dbReference>
<dbReference type="PROSITE" id="PS01209">
    <property type="entry name" value="LDLRA_1"/>
    <property type="match status" value="4"/>
</dbReference>
<keyword evidence="10 19" id="KW-1133">Transmembrane helix</keyword>
<dbReference type="FunFam" id="4.10.400.10:FF:000030">
    <property type="entry name" value="Sortilin related receptor 1"/>
    <property type="match status" value="1"/>
</dbReference>
<dbReference type="EMBL" id="KB293048">
    <property type="protein sequence ID" value="ELU16597.1"/>
    <property type="molecule type" value="Genomic_DNA"/>
</dbReference>
<dbReference type="GO" id="GO:0006898">
    <property type="term" value="P:receptor-mediated endocytosis"/>
    <property type="evidence" value="ECO:0007669"/>
    <property type="project" value="TreeGrafter"/>
</dbReference>
<keyword evidence="14" id="KW-0325">Glycoprotein</keyword>
<evidence type="ECO:0000256" key="12">
    <source>
        <dbReference type="ARBA" id="ARBA00023157"/>
    </source>
</evidence>
<gene>
    <name evidence="21" type="ORF">CAPTEDRAFT_170076</name>
</gene>
<dbReference type="PROSITE" id="PS50026">
    <property type="entry name" value="EGF_3"/>
    <property type="match status" value="1"/>
</dbReference>
<dbReference type="InterPro" id="IPR051221">
    <property type="entry name" value="LDLR-related"/>
</dbReference>
<dbReference type="PANTHER" id="PTHR22722">
    <property type="entry name" value="LOW-DENSITY LIPOPROTEIN RECEPTOR-RELATED PROTEIN 2-RELATED"/>
    <property type="match status" value="1"/>
</dbReference>
<dbReference type="HOGENOM" id="CLU_000423_2_1_1"/>
<feature type="disulfide bond" evidence="16">
    <location>
        <begin position="638"/>
        <end position="650"/>
    </location>
</feature>
<dbReference type="OrthoDB" id="21182at2759"/>
<dbReference type="SUPFAM" id="SSF63825">
    <property type="entry name" value="YWTD domain"/>
    <property type="match status" value="2"/>
</dbReference>
<dbReference type="InterPro" id="IPR036055">
    <property type="entry name" value="LDL_receptor-like_sf"/>
</dbReference>
<dbReference type="SMART" id="SM00181">
    <property type="entry name" value="EGF"/>
    <property type="match status" value="8"/>
</dbReference>
<evidence type="ECO:0000256" key="4">
    <source>
        <dbReference type="ARBA" id="ARBA00022525"/>
    </source>
</evidence>
<feature type="repeat" description="LDL-receptor class B" evidence="17">
    <location>
        <begin position="160"/>
        <end position="202"/>
    </location>
</feature>
<feature type="disulfide bond" evidence="16">
    <location>
        <begin position="519"/>
        <end position="537"/>
    </location>
</feature>
<feature type="disulfide bond" evidence="16">
    <location>
        <begin position="718"/>
        <end position="730"/>
    </location>
</feature>
<sequence length="1457" mass="160437">MCISADFRYTCGCPGGYAVRADKKTCSDIDECQEYPGICAQLCVNTVGSYTCSCGDGYVAESDGAICKRTDDVDPYLIFGNRYYVRKMNLDGSGFEHVSKDHEYTHVLDYDYKENKVYLVDAGSGQLVEMSLDGEDKKASAIPASYVENTEGIAVDWVGKKLYWTNNKQNGIFVSETNGTSIHVLLRDGSPRPRAIALYPQTGYLYWSDWSLIPFIARVGMDGRGMTKIITEGIYWPNGLTIDFVTNQIWWVDAHLDRIEFSNLDGTNRHTALSSVPHGFSITLFETNVYWTEWNLKEVSVANKYSGKDKHNLRRLVHQPFDIHVVHPTKQPTVANPCGTDNGGCSHLCLLAPGNDTEPSFRCACPETFFMKDDQKTCWQNCSSAQMECGRSNHKCVDMFDRCNGVKDCAGGEDEAHCPAFRCARGMGQFQCKDRSGCYDKFRLCDGTPNCQDSSDEPAECSTRICQPFEFRCTSGQCIPQAWACDGDLDCADRSDEGPLNQQCVPTKQESCDDDQFKCANGKCIPYLWYCDVDDDCGDRSDEPGTSICYSNKSCSDGWVRCQYNYRCIPGTAICNGEDDCRDNSDEAPTQCGKCGEGDFTCANGHCVPLRWVCDRDDDCQDNSDESPELCATARRNCSETEFRCDNGDCISDKYVCDRQFNCFDGSDETDCGEKSTQPYTEQVQCIAHHLHCDGIADCVDLSDEVDCPTRYPGGKYCRDTDFTCNNTLCVPLTSLCNSIQDCGDGSDETLEVCSATPCDASTHFRCLNQRCILNWMVCNDDDDCGDGSDEGDAARCSVHPPNACTGDEFHCKITDRCIGGLQVCNNRNDCGEDDVSDELGCVKGTGQACSADRGGCEQLCKNLPVIKDTNLTSGYICSCNDSYVPDPAAPKSCIDKDECKRLVDNKCTQECANTNGAFFCLCSDGFRTTFKNNLRGVCEPAGRYTLVHLILNYLYPLKKKKKKESKGSIVLSYGNELRLYNTSGGEEYTFWVYWTDSSALTIKRAIIPENSTELPFVQDLKIAAMESPNGLAVDWVTGNIYWSDGVLNNIYVCGDDGNYKATVLSGALYDVKPTMLYFINIKGTPKIMRSYMDGVRVRTLISDDLFDPVALAVDYYMSNRIFWTDLSLGVVTSVNPQGQDRVSLIRDMNRPYNLDVFAGNIIWTSPISRKLMSQDIFGRTKNVTVLKNQFSLHDVKIFSKLKAPDSTGQLCREKNCNALCLLAEVGAVCACPDGSVMEAGSKNLCNLDKYPAKHVEPLSKCSCLNGGSCVFNSNGVPECNCPPDFTGTKCEEKTTRPTPVPTPTPRPSQSTRAPGPGITTISSTNNESVTPVGSTGKEGKSSMTLAIAIPVTLIAIALIVIIIVIVVYMHRQGTLGGRKRLRGEFRSGAPGDGRVSVHMHNGETGEFQTPEVVMPFDGETQFANPMYDTLQNATDAATVQVSSEAGPLPPKGEMDA</sequence>
<dbReference type="EnsemblMetazoa" id="CapteT170076">
    <property type="protein sequence ID" value="CapteP170076"/>
    <property type="gene ID" value="CapteG170076"/>
</dbReference>
<dbReference type="InterPro" id="IPR023415">
    <property type="entry name" value="LDLR_class-A_CS"/>
</dbReference>
<evidence type="ECO:0000259" key="20">
    <source>
        <dbReference type="PROSITE" id="PS50026"/>
    </source>
</evidence>
<feature type="compositionally biased region" description="Polar residues" evidence="18">
    <location>
        <begin position="1320"/>
        <end position="1334"/>
    </location>
</feature>
<dbReference type="Pfam" id="PF07645">
    <property type="entry name" value="EGF_CA"/>
    <property type="match status" value="2"/>
</dbReference>
<keyword evidence="13" id="KW-0675">Receptor</keyword>
<keyword evidence="7 19" id="KW-0812">Transmembrane</keyword>
<dbReference type="GO" id="GO:0043235">
    <property type="term" value="C:receptor complex"/>
    <property type="evidence" value="ECO:0007669"/>
    <property type="project" value="TreeGrafter"/>
</dbReference>
<evidence type="ECO:0000256" key="3">
    <source>
        <dbReference type="ARBA" id="ARBA00022475"/>
    </source>
</evidence>
<feature type="disulfide bond" evidence="15">
    <location>
        <begin position="1282"/>
        <end position="1291"/>
    </location>
</feature>
<dbReference type="GO" id="GO:0005509">
    <property type="term" value="F:calcium ion binding"/>
    <property type="evidence" value="ECO:0007669"/>
    <property type="project" value="InterPro"/>
</dbReference>
<feature type="disulfide bond" evidence="16">
    <location>
        <begin position="466"/>
        <end position="478"/>
    </location>
</feature>
<dbReference type="GO" id="GO:0005576">
    <property type="term" value="C:extracellular region"/>
    <property type="evidence" value="ECO:0007669"/>
    <property type="project" value="UniProtKB-SubCell"/>
</dbReference>
<keyword evidence="3" id="KW-1003">Cell membrane</keyword>
<reference evidence="22" key="3">
    <citation type="submission" date="2015-06" db="UniProtKB">
        <authorList>
            <consortium name="EnsemblMetazoa"/>
        </authorList>
    </citation>
    <scope>IDENTIFICATION</scope>
</reference>